<dbReference type="SMART" id="SM00450">
    <property type="entry name" value="RHOD"/>
    <property type="match status" value="2"/>
</dbReference>
<dbReference type="InterPro" id="IPR001763">
    <property type="entry name" value="Rhodanese-like_dom"/>
</dbReference>
<feature type="domain" description="Rhodanese" evidence="3">
    <location>
        <begin position="164"/>
        <end position="274"/>
    </location>
</feature>
<dbReference type="PANTHER" id="PTHR11364:SF27">
    <property type="entry name" value="SULFURTRANSFERASE"/>
    <property type="match status" value="1"/>
</dbReference>
<dbReference type="InterPro" id="IPR036873">
    <property type="entry name" value="Rhodanese-like_dom_sf"/>
</dbReference>
<dbReference type="Gene3D" id="3.40.250.10">
    <property type="entry name" value="Rhodanese-like domain"/>
    <property type="match status" value="2"/>
</dbReference>
<organism evidence="4 5">
    <name type="scientific">Virgibacillus alimentarius</name>
    <dbReference type="NCBI Taxonomy" id="698769"/>
    <lineage>
        <taxon>Bacteria</taxon>
        <taxon>Bacillati</taxon>
        <taxon>Bacillota</taxon>
        <taxon>Bacilli</taxon>
        <taxon>Bacillales</taxon>
        <taxon>Bacillaceae</taxon>
        <taxon>Virgibacillus</taxon>
    </lineage>
</organism>
<proteinExistence type="predicted"/>
<evidence type="ECO:0000313" key="4">
    <source>
        <dbReference type="EMBL" id="MBP2257231.1"/>
    </source>
</evidence>
<dbReference type="CDD" id="cd01449">
    <property type="entry name" value="TST_Repeat_2"/>
    <property type="match status" value="1"/>
</dbReference>
<dbReference type="PANTHER" id="PTHR11364">
    <property type="entry name" value="THIOSULFATE SULFERTANSFERASE"/>
    <property type="match status" value="1"/>
</dbReference>
<reference evidence="4 5" key="1">
    <citation type="submission" date="2021-03" db="EMBL/GenBank/DDBJ databases">
        <title>Genomic Encyclopedia of Type Strains, Phase IV (KMG-IV): sequencing the most valuable type-strain genomes for metagenomic binning, comparative biology and taxonomic classification.</title>
        <authorList>
            <person name="Goeker M."/>
        </authorList>
    </citation>
    <scope>NUCLEOTIDE SEQUENCE [LARGE SCALE GENOMIC DNA]</scope>
    <source>
        <strain evidence="4 5">DSM 25790</strain>
    </source>
</reference>
<dbReference type="SUPFAM" id="SSF52821">
    <property type="entry name" value="Rhodanese/Cell cycle control phosphatase"/>
    <property type="match status" value="2"/>
</dbReference>
<dbReference type="InterPro" id="IPR045078">
    <property type="entry name" value="TST/MPST-like"/>
</dbReference>
<evidence type="ECO:0000259" key="3">
    <source>
        <dbReference type="PROSITE" id="PS50206"/>
    </source>
</evidence>
<dbReference type="GO" id="GO:0016784">
    <property type="term" value="F:3-mercaptopyruvate sulfurtransferase activity"/>
    <property type="evidence" value="ECO:0007669"/>
    <property type="project" value="UniProtKB-EC"/>
</dbReference>
<keyword evidence="1 4" id="KW-0808">Transferase</keyword>
<keyword evidence="2" id="KW-0677">Repeat</keyword>
<dbReference type="InterPro" id="IPR001307">
    <property type="entry name" value="Thiosulphate_STrfase_CS"/>
</dbReference>
<feature type="domain" description="Rhodanese" evidence="3">
    <location>
        <begin position="17"/>
        <end position="136"/>
    </location>
</feature>
<dbReference type="RefSeq" id="WP_029267410.1">
    <property type="nucleotide sequence ID" value="NZ_JAGIKX010000006.1"/>
</dbReference>
<dbReference type="EMBL" id="JAGIKX010000006">
    <property type="protein sequence ID" value="MBP2257231.1"/>
    <property type="molecule type" value="Genomic_DNA"/>
</dbReference>
<dbReference type="GO" id="GO:0004792">
    <property type="term" value="F:thiosulfate-cyanide sulfurtransferase activity"/>
    <property type="evidence" value="ECO:0007669"/>
    <property type="project" value="UniProtKB-EC"/>
</dbReference>
<dbReference type="Proteomes" id="UP001519294">
    <property type="component" value="Unassembled WGS sequence"/>
</dbReference>
<accession>A0ABS4S6X2</accession>
<comment type="caution">
    <text evidence="4">The sequence shown here is derived from an EMBL/GenBank/DDBJ whole genome shotgun (WGS) entry which is preliminary data.</text>
</comment>
<dbReference type="CDD" id="cd01448">
    <property type="entry name" value="TST_Repeat_1"/>
    <property type="match status" value="1"/>
</dbReference>
<evidence type="ECO:0000256" key="2">
    <source>
        <dbReference type="ARBA" id="ARBA00022737"/>
    </source>
</evidence>
<dbReference type="PROSITE" id="PS00380">
    <property type="entry name" value="RHODANESE_1"/>
    <property type="match status" value="1"/>
</dbReference>
<sequence>MSSIITVDRLKRRLQNDQNNTMIIDARFQLNDPDAGRKAYLDGHIPGAVYLDLDKDLSGRIAKHGGSHPLPDIDTFVAKIGHIGIDNDTTVVVYDQHNDMFAARCWWLLHYIGHEKVYVLEGGYNEWIANGNEVTTDLPKLTAKEFKPALRTDEVVDIQDVKEKKEETVLIDSRAKDRYLGQQETRYKRAGHIPGAKNYFWKDVLTNHGKWKNKDELDRHFEQLDKDNEVIVSCGSGVSACPNIMALKIAGFQNVKLYPGSFSDWISYDENKIETKEE</sequence>
<dbReference type="Pfam" id="PF00581">
    <property type="entry name" value="Rhodanese"/>
    <property type="match status" value="2"/>
</dbReference>
<gene>
    <name evidence="4" type="ORF">J2Z81_001179</name>
</gene>
<protein>
    <submittedName>
        <fullName evidence="4">Thiosulfate/3-mercaptopyruvate sulfurtransferase</fullName>
        <ecNumber evidence="4">2.8.1.1</ecNumber>
        <ecNumber evidence="4">2.8.1.2</ecNumber>
    </submittedName>
</protein>
<dbReference type="PROSITE" id="PS50206">
    <property type="entry name" value="RHODANESE_3"/>
    <property type="match status" value="2"/>
</dbReference>
<dbReference type="EC" id="2.8.1.1" evidence="4"/>
<evidence type="ECO:0000256" key="1">
    <source>
        <dbReference type="ARBA" id="ARBA00022679"/>
    </source>
</evidence>
<dbReference type="EC" id="2.8.1.2" evidence="4"/>
<name>A0ABS4S6X2_9BACI</name>
<evidence type="ECO:0000313" key="5">
    <source>
        <dbReference type="Proteomes" id="UP001519294"/>
    </source>
</evidence>
<keyword evidence="5" id="KW-1185">Reference proteome</keyword>